<dbReference type="GO" id="GO:0009898">
    <property type="term" value="C:cytoplasmic side of plasma membrane"/>
    <property type="evidence" value="ECO:0007669"/>
    <property type="project" value="TreeGrafter"/>
</dbReference>
<feature type="compositionally biased region" description="Low complexity" evidence="1">
    <location>
        <begin position="85"/>
        <end position="112"/>
    </location>
</feature>
<dbReference type="EMBL" id="CP101191">
    <property type="protein sequence ID" value="UYW00223.1"/>
    <property type="molecule type" value="Genomic_DNA"/>
</dbReference>
<dbReference type="GO" id="GO:0051782">
    <property type="term" value="P:negative regulation of cell division"/>
    <property type="evidence" value="ECO:0007669"/>
    <property type="project" value="TreeGrafter"/>
</dbReference>
<evidence type="ECO:0000313" key="3">
    <source>
        <dbReference type="Proteomes" id="UP001163293"/>
    </source>
</evidence>
<organism evidence="2 3">
    <name type="scientific">Paenarthrobacter ureafaciens</name>
    <dbReference type="NCBI Taxonomy" id="37931"/>
    <lineage>
        <taxon>Bacteria</taxon>
        <taxon>Bacillati</taxon>
        <taxon>Actinomycetota</taxon>
        <taxon>Actinomycetes</taxon>
        <taxon>Micrococcales</taxon>
        <taxon>Micrococcaceae</taxon>
        <taxon>Paenarthrobacter</taxon>
    </lineage>
</organism>
<dbReference type="Gene3D" id="3.40.50.300">
    <property type="entry name" value="P-loop containing nucleotide triphosphate hydrolases"/>
    <property type="match status" value="1"/>
</dbReference>
<dbReference type="Proteomes" id="UP001163293">
    <property type="component" value="Plasmid unnamed6"/>
</dbReference>
<proteinExistence type="predicted"/>
<dbReference type="SUPFAM" id="SSF52540">
    <property type="entry name" value="P-loop containing nucleoside triphosphate hydrolases"/>
    <property type="match status" value="1"/>
</dbReference>
<feature type="region of interest" description="Disordered" evidence="1">
    <location>
        <begin position="85"/>
        <end position="147"/>
    </location>
</feature>
<feature type="compositionally biased region" description="Low complexity" evidence="1">
    <location>
        <begin position="123"/>
        <end position="137"/>
    </location>
</feature>
<dbReference type="PANTHER" id="PTHR43384">
    <property type="entry name" value="SEPTUM SITE-DETERMINING PROTEIN MIND HOMOLOG, CHLOROPLASTIC-RELATED"/>
    <property type="match status" value="1"/>
</dbReference>
<dbReference type="RefSeq" id="WP_264450233.1">
    <property type="nucleotide sequence ID" value="NZ_CP101191.1"/>
</dbReference>
<sequence length="445" mass="47176">MTTPTVTATATIASNGTVRITDGDGEHELKGKGLEQARQLLIQHFADQANLNGNTGITVDSTDPELGKSRLFIKRDSTVELLPIENAAEPEPAAEGETKPAPGDGHSAKAAPAPAPAPESQPTTRRAARPTAADFAASRPQAAVGPAQEGWQGALNALSGGSLRIAPGDKELQRRSWRASIQRGLAGHKTVVFINLKGGAGKTTKTYLFAAILGRVRGGNILAWDNNENKGTLGDRSMRSNHDHTAIDLLANIDRFATPSNAHELVNYVHAQGENKFHVLASQNTAADKEVVDGAAFTQLHGALKQFYHLMAVDTGNASTAGTWQAAVEIADEIVIVAMNKEDSVKTLASTVDTLVQMGYGDKLANGVLLITQPPVPSKNKAARVQANNERLERTKNHFAHYVRDVVVLPNDEALDDGGDIVYENLAAATQEAYLHAAAAIVEGL</sequence>
<accession>A0AAX3ERY0</accession>
<keyword evidence="2" id="KW-0614">Plasmid</keyword>
<evidence type="ECO:0000313" key="2">
    <source>
        <dbReference type="EMBL" id="UYW00223.1"/>
    </source>
</evidence>
<dbReference type="GO" id="GO:0005829">
    <property type="term" value="C:cytosol"/>
    <property type="evidence" value="ECO:0007669"/>
    <property type="project" value="TreeGrafter"/>
</dbReference>
<evidence type="ECO:0000256" key="1">
    <source>
        <dbReference type="SAM" id="MobiDB-lite"/>
    </source>
</evidence>
<geneLocation type="plasmid" evidence="2 3">
    <name>unnamed6</name>
</geneLocation>
<dbReference type="InterPro" id="IPR050625">
    <property type="entry name" value="ParA/MinD_ATPase"/>
</dbReference>
<name>A0AAX3ERY0_PAEUR</name>
<gene>
    <name evidence="2" type="ORF">NL394_23995</name>
</gene>
<dbReference type="GO" id="GO:0016887">
    <property type="term" value="F:ATP hydrolysis activity"/>
    <property type="evidence" value="ECO:0007669"/>
    <property type="project" value="TreeGrafter"/>
</dbReference>
<protein>
    <submittedName>
        <fullName evidence="2">Uncharacterized protein</fullName>
    </submittedName>
</protein>
<dbReference type="GO" id="GO:0005524">
    <property type="term" value="F:ATP binding"/>
    <property type="evidence" value="ECO:0007669"/>
    <property type="project" value="TreeGrafter"/>
</dbReference>
<dbReference type="AlphaFoldDB" id="A0AAX3ERY0"/>
<dbReference type="InterPro" id="IPR027417">
    <property type="entry name" value="P-loop_NTPase"/>
</dbReference>
<keyword evidence="3" id="KW-1185">Reference proteome</keyword>
<dbReference type="PANTHER" id="PTHR43384:SF14">
    <property type="entry name" value="ESX-1 SECRETION-ASSOCIATED PROTEIN ESPI"/>
    <property type="match status" value="1"/>
</dbReference>
<reference evidence="2" key="1">
    <citation type="submission" date="2022-07" db="EMBL/GenBank/DDBJ databases">
        <authorList>
            <person name="Wu T."/>
        </authorList>
    </citation>
    <scope>NUCLEOTIDE SEQUENCE</scope>
    <source>
        <strain evidence="2">SD-1</strain>
        <plasmid evidence="2">unnamed6</plasmid>
    </source>
</reference>